<protein>
    <submittedName>
        <fullName evidence="1">Uncharacterized protein</fullName>
    </submittedName>
</protein>
<reference evidence="1 2" key="1">
    <citation type="submission" date="2015-09" db="EMBL/GenBank/DDBJ databases">
        <authorList>
            <consortium name="Pathogen Informatics"/>
        </authorList>
    </citation>
    <scope>NUCLEOTIDE SEQUENCE [LARGE SCALE GENOMIC DNA]</scope>
    <source>
        <strain evidence="1 2">2789STDY5608866</strain>
    </source>
</reference>
<name>A0A173W9T5_9FIRM</name>
<dbReference type="EMBL" id="CYYY01000001">
    <property type="protein sequence ID" value="CUN35215.1"/>
    <property type="molecule type" value="Genomic_DNA"/>
</dbReference>
<evidence type="ECO:0000313" key="1">
    <source>
        <dbReference type="EMBL" id="CUN35215.1"/>
    </source>
</evidence>
<evidence type="ECO:0000313" key="2">
    <source>
        <dbReference type="Proteomes" id="UP000095439"/>
    </source>
</evidence>
<dbReference type="RefSeq" id="WP_055179986.1">
    <property type="nucleotide sequence ID" value="NZ_CABIWY010000001.1"/>
</dbReference>
<proteinExistence type="predicted"/>
<sequence>MARYECPECETEMNLLWEENKVICPNCGCWEEISDEEMEDFDGESSMSYCNVCEHSDEYPECKDRCPYDD</sequence>
<organism evidence="1 2">
    <name type="scientific">Dorea longicatena</name>
    <dbReference type="NCBI Taxonomy" id="88431"/>
    <lineage>
        <taxon>Bacteria</taxon>
        <taxon>Bacillati</taxon>
        <taxon>Bacillota</taxon>
        <taxon>Clostridia</taxon>
        <taxon>Lachnospirales</taxon>
        <taxon>Lachnospiraceae</taxon>
        <taxon>Dorea</taxon>
    </lineage>
</organism>
<dbReference type="AlphaFoldDB" id="A0A173W9T5"/>
<dbReference type="Proteomes" id="UP000095439">
    <property type="component" value="Unassembled WGS sequence"/>
</dbReference>
<accession>A0A173W9T5</accession>
<gene>
    <name evidence="1" type="ORF">ERS852423_00086</name>
</gene>